<sequence length="396" mass="46013">MKYDFETLMDRYGTGSFKYDQMIKWNPQVVEKKIVPLSVADMEFKTPPEIVDALKRYLDENILGYTGPTREYFDAVIGWMKRRHDWDIKERWIVTTPGVVGAFHMAISSLTKPGEGVIVMPPVYYPFYSAIEKGERKIVRNELKEVDGRYEIDFEDLEKKAKNPKNSTLLFCNPHNPVGRVWTREELLKVAEICEKYDVLVLSDEIHFDLIMPGHKHIVFANLNDWARNHSVVFTAPSKTFNLAGMHTSNIVIPNGRLKKSCTQEMNRTAVMNLNALGYEACKTAYNECEDWLEELIDVIHENHKLVKSHMAEHHPEIHVYDLEGTYLQWLDFRALGMDKEELEKMLHEEAMVFLDEGYFFGKEGTGFERINLACPRKVLKDALDRITEALKKRKS</sequence>
<accession>A0A939H807</accession>
<gene>
    <name evidence="7" type="ORF">J3A84_07285</name>
</gene>
<dbReference type="InterPro" id="IPR004839">
    <property type="entry name" value="Aminotransferase_I/II_large"/>
</dbReference>
<evidence type="ECO:0000256" key="4">
    <source>
        <dbReference type="ARBA" id="ARBA00023239"/>
    </source>
</evidence>
<protein>
    <recommendedName>
        <fullName evidence="2">cysteine-S-conjugate beta-lyase</fullName>
        <ecNumber evidence="2">4.4.1.13</ecNumber>
    </recommendedName>
</protein>
<feature type="domain" description="Aminotransferase class I/classII large" evidence="6">
    <location>
        <begin position="33"/>
        <end position="387"/>
    </location>
</feature>
<dbReference type="SUPFAM" id="SSF53383">
    <property type="entry name" value="PLP-dependent transferases"/>
    <property type="match status" value="1"/>
</dbReference>
<name>A0A939H807_9CLOT</name>
<dbReference type="CDD" id="cd00609">
    <property type="entry name" value="AAT_like"/>
    <property type="match status" value="1"/>
</dbReference>
<dbReference type="Pfam" id="PF00155">
    <property type="entry name" value="Aminotran_1_2"/>
    <property type="match status" value="1"/>
</dbReference>
<keyword evidence="4" id="KW-0456">Lyase</keyword>
<dbReference type="RefSeq" id="WP_207599345.1">
    <property type="nucleotide sequence ID" value="NZ_JAFNJU010000004.1"/>
</dbReference>
<dbReference type="InterPro" id="IPR027619">
    <property type="entry name" value="C-S_lyase_PatB-like"/>
</dbReference>
<dbReference type="InterPro" id="IPR051798">
    <property type="entry name" value="Class-II_PLP-Dep_Aminotrans"/>
</dbReference>
<dbReference type="InterPro" id="IPR015424">
    <property type="entry name" value="PyrdxlP-dep_Trfase"/>
</dbReference>
<evidence type="ECO:0000256" key="1">
    <source>
        <dbReference type="ARBA" id="ARBA00001933"/>
    </source>
</evidence>
<dbReference type="AlphaFoldDB" id="A0A939H807"/>
<proteinExistence type="inferred from homology"/>
<dbReference type="InterPro" id="IPR015422">
    <property type="entry name" value="PyrdxlP-dep_Trfase_small"/>
</dbReference>
<reference evidence="7" key="1">
    <citation type="submission" date="2021-03" db="EMBL/GenBank/DDBJ databases">
        <title>Proteiniclasticum marinus sp. nov., isolated from tidal flat sediment.</title>
        <authorList>
            <person name="Namirimu T."/>
            <person name="Yang J.-A."/>
            <person name="Yang S.-H."/>
            <person name="Kim Y.-J."/>
            <person name="Kwon K.K."/>
        </authorList>
    </citation>
    <scope>NUCLEOTIDE SEQUENCE</scope>
    <source>
        <strain evidence="7">SCR006</strain>
    </source>
</reference>
<dbReference type="InterPro" id="IPR015421">
    <property type="entry name" value="PyrdxlP-dep_Trfase_major"/>
</dbReference>
<keyword evidence="7" id="KW-0808">Transferase</keyword>
<evidence type="ECO:0000313" key="8">
    <source>
        <dbReference type="Proteomes" id="UP000664218"/>
    </source>
</evidence>
<evidence type="ECO:0000259" key="6">
    <source>
        <dbReference type="Pfam" id="PF00155"/>
    </source>
</evidence>
<comment type="caution">
    <text evidence="7">The sequence shown here is derived from an EMBL/GenBank/DDBJ whole genome shotgun (WGS) entry which is preliminary data.</text>
</comment>
<dbReference type="GO" id="GO:0047804">
    <property type="term" value="F:cysteine-S-conjugate beta-lyase activity"/>
    <property type="evidence" value="ECO:0007669"/>
    <property type="project" value="UniProtKB-EC"/>
</dbReference>
<dbReference type="GO" id="GO:0030170">
    <property type="term" value="F:pyridoxal phosphate binding"/>
    <property type="evidence" value="ECO:0007669"/>
    <property type="project" value="InterPro"/>
</dbReference>
<evidence type="ECO:0000256" key="2">
    <source>
        <dbReference type="ARBA" id="ARBA00012224"/>
    </source>
</evidence>
<dbReference type="Gene3D" id="3.90.1150.10">
    <property type="entry name" value="Aspartate Aminotransferase, domain 1"/>
    <property type="match status" value="1"/>
</dbReference>
<dbReference type="PANTHER" id="PTHR43525:SF1">
    <property type="entry name" value="PROTEIN MALY"/>
    <property type="match status" value="1"/>
</dbReference>
<keyword evidence="8" id="KW-1185">Reference proteome</keyword>
<dbReference type="Gene3D" id="3.40.640.10">
    <property type="entry name" value="Type I PLP-dependent aspartate aminotransferase-like (Major domain)"/>
    <property type="match status" value="1"/>
</dbReference>
<keyword evidence="7" id="KW-0032">Aminotransferase</keyword>
<dbReference type="Proteomes" id="UP000664218">
    <property type="component" value="Unassembled WGS sequence"/>
</dbReference>
<evidence type="ECO:0000256" key="5">
    <source>
        <dbReference type="ARBA" id="ARBA00037974"/>
    </source>
</evidence>
<comment type="cofactor">
    <cofactor evidence="1">
        <name>pyridoxal 5'-phosphate</name>
        <dbReference type="ChEBI" id="CHEBI:597326"/>
    </cofactor>
</comment>
<dbReference type="EMBL" id="JAFNJU010000004">
    <property type="protein sequence ID" value="MBO1264831.1"/>
    <property type="molecule type" value="Genomic_DNA"/>
</dbReference>
<keyword evidence="3" id="KW-0663">Pyridoxal phosphate</keyword>
<dbReference type="NCBIfam" id="TIGR04350">
    <property type="entry name" value="C_S_lyase_PatB"/>
    <property type="match status" value="1"/>
</dbReference>
<evidence type="ECO:0000256" key="3">
    <source>
        <dbReference type="ARBA" id="ARBA00022898"/>
    </source>
</evidence>
<dbReference type="PANTHER" id="PTHR43525">
    <property type="entry name" value="PROTEIN MALY"/>
    <property type="match status" value="1"/>
</dbReference>
<evidence type="ECO:0000313" key="7">
    <source>
        <dbReference type="EMBL" id="MBO1264831.1"/>
    </source>
</evidence>
<dbReference type="GO" id="GO:0008483">
    <property type="term" value="F:transaminase activity"/>
    <property type="evidence" value="ECO:0007669"/>
    <property type="project" value="UniProtKB-KW"/>
</dbReference>
<organism evidence="7 8">
    <name type="scientific">Proteiniclasticum aestuarii</name>
    <dbReference type="NCBI Taxonomy" id="2817862"/>
    <lineage>
        <taxon>Bacteria</taxon>
        <taxon>Bacillati</taxon>
        <taxon>Bacillota</taxon>
        <taxon>Clostridia</taxon>
        <taxon>Eubacteriales</taxon>
        <taxon>Clostridiaceae</taxon>
        <taxon>Proteiniclasticum</taxon>
    </lineage>
</organism>
<dbReference type="EC" id="4.4.1.13" evidence="2"/>
<comment type="similarity">
    <text evidence="5">Belongs to the class-II pyridoxal-phosphate-dependent aminotransferase family. MalY/PatB cystathionine beta-lyase subfamily.</text>
</comment>